<dbReference type="InterPro" id="IPR002938">
    <property type="entry name" value="FAD-bd"/>
</dbReference>
<evidence type="ECO:0000259" key="2">
    <source>
        <dbReference type="Pfam" id="PF01494"/>
    </source>
</evidence>
<dbReference type="Proteomes" id="UP001499930">
    <property type="component" value="Unassembled WGS sequence"/>
</dbReference>
<gene>
    <name evidence="3" type="ORF">GCM10017559_76260</name>
</gene>
<keyword evidence="3" id="KW-0503">Monooxygenase</keyword>
<accession>A0ABP6LB46</accession>
<reference evidence="4" key="1">
    <citation type="journal article" date="2019" name="Int. J. Syst. Evol. Microbiol.">
        <title>The Global Catalogue of Microorganisms (GCM) 10K type strain sequencing project: providing services to taxonomists for standard genome sequencing and annotation.</title>
        <authorList>
            <consortium name="The Broad Institute Genomics Platform"/>
            <consortium name="The Broad Institute Genome Sequencing Center for Infectious Disease"/>
            <person name="Wu L."/>
            <person name="Ma J."/>
        </authorList>
    </citation>
    <scope>NUCLEOTIDE SEQUENCE [LARGE SCALE GENOMIC DNA]</scope>
    <source>
        <strain evidence="4">JCM 3106</strain>
    </source>
</reference>
<dbReference type="Gene3D" id="3.50.50.60">
    <property type="entry name" value="FAD/NAD(P)-binding domain"/>
    <property type="match status" value="1"/>
</dbReference>
<dbReference type="GO" id="GO:0004497">
    <property type="term" value="F:monooxygenase activity"/>
    <property type="evidence" value="ECO:0007669"/>
    <property type="project" value="UniProtKB-KW"/>
</dbReference>
<evidence type="ECO:0000313" key="3">
    <source>
        <dbReference type="EMBL" id="GAA3037207.1"/>
    </source>
</evidence>
<dbReference type="PANTHER" id="PTHR43422">
    <property type="entry name" value="THIAMINE THIAZOLE SYNTHASE"/>
    <property type="match status" value="1"/>
</dbReference>
<name>A0ABP6LB46_9ACTN</name>
<comment type="caution">
    <text evidence="3">The sequence shown here is derived from an EMBL/GenBank/DDBJ whole genome shotgun (WGS) entry which is preliminary data.</text>
</comment>
<evidence type="ECO:0000313" key="4">
    <source>
        <dbReference type="Proteomes" id="UP001499930"/>
    </source>
</evidence>
<proteinExistence type="predicted"/>
<dbReference type="EMBL" id="BAAAWD010000026">
    <property type="protein sequence ID" value="GAA3037207.1"/>
    <property type="molecule type" value="Genomic_DNA"/>
</dbReference>
<dbReference type="Pfam" id="PF01494">
    <property type="entry name" value="FAD_binding_3"/>
    <property type="match status" value="1"/>
</dbReference>
<feature type="region of interest" description="Disordered" evidence="1">
    <location>
        <begin position="487"/>
        <end position="517"/>
    </location>
</feature>
<evidence type="ECO:0000256" key="1">
    <source>
        <dbReference type="SAM" id="MobiDB-lite"/>
    </source>
</evidence>
<dbReference type="RefSeq" id="WP_344906014.1">
    <property type="nucleotide sequence ID" value="NZ_BAAAWD010000026.1"/>
</dbReference>
<dbReference type="SUPFAM" id="SSF51905">
    <property type="entry name" value="FAD/NAD(P)-binding domain"/>
    <property type="match status" value="1"/>
</dbReference>
<keyword evidence="3" id="KW-0560">Oxidoreductase</keyword>
<keyword evidence="4" id="KW-1185">Reference proteome</keyword>
<feature type="domain" description="FAD-binding" evidence="2">
    <location>
        <begin position="10"/>
        <end position="345"/>
    </location>
</feature>
<sequence length="517" mass="54894">MSDHIGNRAVVLGGGMAGLLAARVLSEAYTDVLVVDRDTLTGVTGPRRGVPQGRHAHALLARGQQILEELFPGLGDEFAAAGVPAGDLAGDLRWYFNGRRLRPARSGLMSVSATRPVLEARVRARVAALPNVAFLERHAVLSLSSTADGGRITGVRVAAEDETGPGRVLEADLVVDATGRGSRTPVWLEELGYDRPGEERVKVGLAYTTRHYRLSSDPYGDDLSINPVASPANPRGAFFPRLHDGSSQLSLTGILGDHPPTDPDGFLDFVRSLSAPEIYEAVRDAEPLDDPVTFRFPASVRRRYERLRRFPEGLLVMGDGVCSFNPVYGQGMTVAALEAMVLREHLRLGVPPRPQRFFRDISPVIDVPWEISAGGDLAFPGVEGPRSLKTRLGNVYMSRLHAAAARDGDVTEAFFRVAGLVDPPQRLFRPGLVLRVLRNSRDRTAEDRTAVGRTTADRAVADRAAVSRTTGTGGAGGVGGTAETVGAVDAGSASGTGGARDGARTADRMASSGGTTG</sequence>
<dbReference type="InterPro" id="IPR036188">
    <property type="entry name" value="FAD/NAD-bd_sf"/>
</dbReference>
<dbReference type="PANTHER" id="PTHR43422:SF3">
    <property type="entry name" value="THIAMINE THIAZOLE SYNTHASE"/>
    <property type="match status" value="1"/>
</dbReference>
<organism evidence="3 4">
    <name type="scientific">Streptosporangium longisporum</name>
    <dbReference type="NCBI Taxonomy" id="46187"/>
    <lineage>
        <taxon>Bacteria</taxon>
        <taxon>Bacillati</taxon>
        <taxon>Actinomycetota</taxon>
        <taxon>Actinomycetes</taxon>
        <taxon>Streptosporangiales</taxon>
        <taxon>Streptosporangiaceae</taxon>
        <taxon>Streptosporangium</taxon>
    </lineage>
</organism>
<protein>
    <submittedName>
        <fullName evidence="3">FAD-binding monooxygenase</fullName>
    </submittedName>
</protein>